<dbReference type="CDD" id="cd01086">
    <property type="entry name" value="MetAP1"/>
    <property type="match status" value="1"/>
</dbReference>
<evidence type="ECO:0000256" key="5">
    <source>
        <dbReference type="ARBA" id="ARBA00022801"/>
    </source>
</evidence>
<dbReference type="AlphaFoldDB" id="A0A368BQI1"/>
<dbReference type="InterPro" id="IPR036005">
    <property type="entry name" value="Creatinase/aminopeptidase-like"/>
</dbReference>
<dbReference type="PROSITE" id="PS00680">
    <property type="entry name" value="MAP_1"/>
    <property type="match status" value="1"/>
</dbReference>
<feature type="binding site" evidence="6">
    <location>
        <position position="108"/>
    </location>
    <ligand>
        <name>a divalent metal cation</name>
        <dbReference type="ChEBI" id="CHEBI:60240"/>
        <label>1</label>
    </ligand>
</feature>
<dbReference type="GO" id="GO:0004239">
    <property type="term" value="F:initiator methionyl aminopeptidase activity"/>
    <property type="evidence" value="ECO:0007669"/>
    <property type="project" value="UniProtKB-UniRule"/>
</dbReference>
<evidence type="ECO:0000256" key="7">
    <source>
        <dbReference type="RuleBase" id="RU003653"/>
    </source>
</evidence>
<dbReference type="GO" id="GO:0046872">
    <property type="term" value="F:metal ion binding"/>
    <property type="evidence" value="ECO:0007669"/>
    <property type="project" value="UniProtKB-UniRule"/>
</dbReference>
<evidence type="ECO:0000313" key="9">
    <source>
        <dbReference type="EMBL" id="RCL39588.1"/>
    </source>
</evidence>
<evidence type="ECO:0000256" key="4">
    <source>
        <dbReference type="ARBA" id="ARBA00022723"/>
    </source>
</evidence>
<comment type="cofactor">
    <cofactor evidence="6">
        <name>Co(2+)</name>
        <dbReference type="ChEBI" id="CHEBI:48828"/>
    </cofactor>
    <cofactor evidence="6">
        <name>Zn(2+)</name>
        <dbReference type="ChEBI" id="CHEBI:29105"/>
    </cofactor>
    <cofactor evidence="6">
        <name>Mn(2+)</name>
        <dbReference type="ChEBI" id="CHEBI:29035"/>
    </cofactor>
    <cofactor evidence="6">
        <name>Fe(2+)</name>
        <dbReference type="ChEBI" id="CHEBI:29033"/>
    </cofactor>
    <text evidence="6">Binds 2 divalent metal cations per subunit. Has a high-affinity and a low affinity metal-binding site. The true nature of the physiological cofactor is under debate. The enzyme is active with cobalt, zinc, manganese or divalent iron ions. Most likely, methionine aminopeptidases function as mononuclear Fe(2+)-metalloproteases under physiological conditions, and the catalytically relevant metal-binding site has been assigned to the histidine-containing high-affinity site.</text>
</comment>
<feature type="domain" description="Peptidase M24" evidence="8">
    <location>
        <begin position="13"/>
        <end position="242"/>
    </location>
</feature>
<dbReference type="PANTHER" id="PTHR43330">
    <property type="entry name" value="METHIONINE AMINOPEPTIDASE"/>
    <property type="match status" value="1"/>
</dbReference>
<feature type="binding site" evidence="6">
    <location>
        <position position="235"/>
    </location>
    <ligand>
        <name>a divalent metal cation</name>
        <dbReference type="ChEBI" id="CHEBI:60240"/>
        <label>2</label>
        <note>catalytic</note>
    </ligand>
</feature>
<dbReference type="Proteomes" id="UP000253032">
    <property type="component" value="Unassembled WGS sequence"/>
</dbReference>
<accession>A0A368BQI1</accession>
<dbReference type="InterPro" id="IPR002467">
    <property type="entry name" value="Pept_M24A_MAP1"/>
</dbReference>
<feature type="binding site" evidence="6">
    <location>
        <position position="178"/>
    </location>
    <ligand>
        <name>substrate</name>
    </ligand>
</feature>
<dbReference type="InterPro" id="IPR000994">
    <property type="entry name" value="Pept_M24"/>
</dbReference>
<evidence type="ECO:0000259" key="8">
    <source>
        <dbReference type="Pfam" id="PF00557"/>
    </source>
</evidence>
<keyword evidence="5 6" id="KW-0378">Hydrolase</keyword>
<evidence type="ECO:0000313" key="10">
    <source>
        <dbReference type="Proteomes" id="UP000253032"/>
    </source>
</evidence>
<feature type="binding site" evidence="6">
    <location>
        <position position="204"/>
    </location>
    <ligand>
        <name>a divalent metal cation</name>
        <dbReference type="ChEBI" id="CHEBI:60240"/>
        <label>2</label>
        <note>catalytic</note>
    </ligand>
</feature>
<comment type="subunit">
    <text evidence="6">Monomer.</text>
</comment>
<keyword evidence="3 6" id="KW-0645">Protease</keyword>
<gene>
    <name evidence="6 9" type="primary">map</name>
    <name evidence="9" type="ORF">DBW98_00665</name>
</gene>
<evidence type="ECO:0000256" key="6">
    <source>
        <dbReference type="HAMAP-Rule" id="MF_01974"/>
    </source>
</evidence>
<reference evidence="9 10" key="1">
    <citation type="journal article" date="2018" name="Microbiome">
        <title>Fine metagenomic profile of the Mediterranean stratified and mixed water columns revealed by assembly and recruitment.</title>
        <authorList>
            <person name="Haro-Moreno J.M."/>
            <person name="Lopez-Perez M."/>
            <person name="De La Torre J.R."/>
            <person name="Picazo A."/>
            <person name="Camacho A."/>
            <person name="Rodriguez-Valera F."/>
        </authorList>
    </citation>
    <scope>NUCLEOTIDE SEQUENCE [LARGE SCALE GENOMIC DNA]</scope>
    <source>
        <strain evidence="9">MED-G84</strain>
    </source>
</reference>
<dbReference type="GO" id="GO:0006508">
    <property type="term" value="P:proteolysis"/>
    <property type="evidence" value="ECO:0007669"/>
    <property type="project" value="UniProtKB-KW"/>
</dbReference>
<feature type="binding site" evidence="6">
    <location>
        <position position="108"/>
    </location>
    <ligand>
        <name>a divalent metal cation</name>
        <dbReference type="ChEBI" id="CHEBI:60240"/>
        <label>2</label>
        <note>catalytic</note>
    </ligand>
</feature>
<feature type="binding site" evidence="6">
    <location>
        <position position="79"/>
    </location>
    <ligand>
        <name>substrate</name>
    </ligand>
</feature>
<feature type="binding site" evidence="6">
    <location>
        <position position="171"/>
    </location>
    <ligand>
        <name>a divalent metal cation</name>
        <dbReference type="ChEBI" id="CHEBI:60240"/>
        <label>2</label>
        <note>catalytic</note>
    </ligand>
</feature>
<comment type="function">
    <text evidence="1 6">Removes the N-terminal methionine from nascent proteins. The N-terminal methionine is often cleaved when the second residue in the primary sequence is small and uncharged (Met-Ala-, Cys, Gly, Pro, Ser, Thr, or Val). Requires deformylation of the N(alpha)-formylated initiator methionine before it can be hydrolyzed.</text>
</comment>
<dbReference type="GO" id="GO:0005829">
    <property type="term" value="C:cytosol"/>
    <property type="evidence" value="ECO:0007669"/>
    <property type="project" value="TreeGrafter"/>
</dbReference>
<dbReference type="Pfam" id="PF00557">
    <property type="entry name" value="Peptidase_M24"/>
    <property type="match status" value="1"/>
</dbReference>
<comment type="catalytic activity">
    <reaction evidence="6 7">
        <text>Release of N-terminal amino acids, preferentially methionine, from peptides and arylamides.</text>
        <dbReference type="EC" id="3.4.11.18"/>
    </reaction>
</comment>
<feature type="binding site" evidence="6">
    <location>
        <position position="235"/>
    </location>
    <ligand>
        <name>a divalent metal cation</name>
        <dbReference type="ChEBI" id="CHEBI:60240"/>
        <label>1</label>
    </ligand>
</feature>
<organism evidence="9 10">
    <name type="scientific">SAR86 cluster bacterium</name>
    <dbReference type="NCBI Taxonomy" id="2030880"/>
    <lineage>
        <taxon>Bacteria</taxon>
        <taxon>Pseudomonadati</taxon>
        <taxon>Pseudomonadota</taxon>
        <taxon>Gammaproteobacteria</taxon>
        <taxon>SAR86 cluster</taxon>
    </lineage>
</organism>
<protein>
    <recommendedName>
        <fullName evidence="6 7">Methionine aminopeptidase</fullName>
        <shortName evidence="6">MAP</shortName>
        <shortName evidence="6">MetAP</shortName>
        <ecNumber evidence="6 7">3.4.11.18</ecNumber>
    </recommendedName>
    <alternativeName>
        <fullName evidence="6">Peptidase M</fullName>
    </alternativeName>
</protein>
<dbReference type="NCBIfam" id="TIGR00500">
    <property type="entry name" value="met_pdase_I"/>
    <property type="match status" value="1"/>
</dbReference>
<dbReference type="PRINTS" id="PR00599">
    <property type="entry name" value="MAPEPTIDASE"/>
</dbReference>
<keyword evidence="2 6" id="KW-0031">Aminopeptidase</keyword>
<proteinExistence type="inferred from homology"/>
<dbReference type="GO" id="GO:0070006">
    <property type="term" value="F:metalloaminopeptidase activity"/>
    <property type="evidence" value="ECO:0007669"/>
    <property type="project" value="UniProtKB-UniRule"/>
</dbReference>
<keyword evidence="4 6" id="KW-0479">Metal-binding</keyword>
<dbReference type="EMBL" id="QOPC01000002">
    <property type="protein sequence ID" value="RCL39588.1"/>
    <property type="molecule type" value="Genomic_DNA"/>
</dbReference>
<evidence type="ECO:0000256" key="1">
    <source>
        <dbReference type="ARBA" id="ARBA00002521"/>
    </source>
</evidence>
<comment type="similarity">
    <text evidence="6">Belongs to the peptidase M24A family. Methionine aminopeptidase type 1 subfamily.</text>
</comment>
<dbReference type="PANTHER" id="PTHR43330:SF27">
    <property type="entry name" value="METHIONINE AMINOPEPTIDASE"/>
    <property type="match status" value="1"/>
</dbReference>
<dbReference type="InterPro" id="IPR001714">
    <property type="entry name" value="Pept_M24_MAP"/>
</dbReference>
<name>A0A368BQI1_9GAMM</name>
<evidence type="ECO:0000256" key="3">
    <source>
        <dbReference type="ARBA" id="ARBA00022670"/>
    </source>
</evidence>
<dbReference type="Gene3D" id="3.90.230.10">
    <property type="entry name" value="Creatinase/methionine aminopeptidase superfamily"/>
    <property type="match status" value="1"/>
</dbReference>
<dbReference type="SUPFAM" id="SSF55920">
    <property type="entry name" value="Creatinase/aminopeptidase"/>
    <property type="match status" value="1"/>
</dbReference>
<feature type="binding site" evidence="6">
    <location>
        <position position="97"/>
    </location>
    <ligand>
        <name>a divalent metal cation</name>
        <dbReference type="ChEBI" id="CHEBI:60240"/>
        <label>1</label>
    </ligand>
</feature>
<dbReference type="EC" id="3.4.11.18" evidence="6 7"/>
<sequence>MKINLKNKDQVAQMRIAGQLAAEVLEMITPFVIPGVSTEELDQRCHDFIVNEQNAIPANVGYSGYKKTICSSVNQVICHGIPSEKKILKDGDILNIDVTVIRDGWHGDTSKMFMIGKTQPHNERLVKVTQECLYKAIDVVKPGAHLGDIGAAIQEHAQKNHYSVVEDYCGHGIGQVYHEDPQILHYGKAGRGLEIQEGMCFTIEPMINQGSKYTKILSDGWTVETKDGRNSAQWEHTLAVTASGVEVLTKRNEELF</sequence>
<evidence type="ECO:0000256" key="2">
    <source>
        <dbReference type="ARBA" id="ARBA00022438"/>
    </source>
</evidence>
<comment type="caution">
    <text evidence="9">The sequence shown here is derived from an EMBL/GenBank/DDBJ whole genome shotgun (WGS) entry which is preliminary data.</text>
</comment>
<dbReference type="HAMAP" id="MF_01974">
    <property type="entry name" value="MetAP_1"/>
    <property type="match status" value="1"/>
</dbReference>